<feature type="region of interest" description="Disordered" evidence="4">
    <location>
        <begin position="21"/>
        <end position="40"/>
    </location>
</feature>
<dbReference type="InterPro" id="IPR001841">
    <property type="entry name" value="Znf_RING"/>
</dbReference>
<evidence type="ECO:0000256" key="4">
    <source>
        <dbReference type="SAM" id="MobiDB-lite"/>
    </source>
</evidence>
<comment type="caution">
    <text evidence="6">The sequence shown here is derived from an EMBL/GenBank/DDBJ whole genome shotgun (WGS) entry which is preliminary data.</text>
</comment>
<dbReference type="OrthoDB" id="2358609at2759"/>
<dbReference type="GO" id="GO:0008270">
    <property type="term" value="F:zinc ion binding"/>
    <property type="evidence" value="ECO:0007669"/>
    <property type="project" value="UniProtKB-KW"/>
</dbReference>
<dbReference type="InterPro" id="IPR017907">
    <property type="entry name" value="Znf_RING_CS"/>
</dbReference>
<keyword evidence="2" id="KW-0863">Zinc-finger</keyword>
<dbReference type="SMART" id="SM00184">
    <property type="entry name" value="RING"/>
    <property type="match status" value="1"/>
</dbReference>
<evidence type="ECO:0000256" key="3">
    <source>
        <dbReference type="ARBA" id="ARBA00022833"/>
    </source>
</evidence>
<keyword evidence="3" id="KW-0862">Zinc</keyword>
<protein>
    <recommendedName>
        <fullName evidence="5">RING-type domain-containing protein</fullName>
    </recommendedName>
</protein>
<dbReference type="STRING" id="90262.A0A1X2I850"/>
<dbReference type="PROSITE" id="PS00518">
    <property type="entry name" value="ZF_RING_1"/>
    <property type="match status" value="1"/>
</dbReference>
<dbReference type="InterPro" id="IPR027370">
    <property type="entry name" value="Znf-RING_euk"/>
</dbReference>
<name>A0A1X2I850_9FUNG</name>
<evidence type="ECO:0000259" key="5">
    <source>
        <dbReference type="SMART" id="SM00184"/>
    </source>
</evidence>
<dbReference type="AlphaFoldDB" id="A0A1X2I850"/>
<gene>
    <name evidence="6" type="ORF">BCR42DRAFT_421170</name>
</gene>
<dbReference type="Gene3D" id="3.30.40.10">
    <property type="entry name" value="Zinc/RING finger domain, C3HC4 (zinc finger)"/>
    <property type="match status" value="1"/>
</dbReference>
<dbReference type="SUPFAM" id="SSF57850">
    <property type="entry name" value="RING/U-box"/>
    <property type="match status" value="1"/>
</dbReference>
<dbReference type="EMBL" id="MCGE01000021">
    <property type="protein sequence ID" value="ORZ11463.1"/>
    <property type="molecule type" value="Genomic_DNA"/>
</dbReference>
<organism evidence="6 7">
    <name type="scientific">Absidia repens</name>
    <dbReference type="NCBI Taxonomy" id="90262"/>
    <lineage>
        <taxon>Eukaryota</taxon>
        <taxon>Fungi</taxon>
        <taxon>Fungi incertae sedis</taxon>
        <taxon>Mucoromycota</taxon>
        <taxon>Mucoromycotina</taxon>
        <taxon>Mucoromycetes</taxon>
        <taxon>Mucorales</taxon>
        <taxon>Cunninghamellaceae</taxon>
        <taxon>Absidia</taxon>
    </lineage>
</organism>
<dbReference type="InterPro" id="IPR013083">
    <property type="entry name" value="Znf_RING/FYVE/PHD"/>
</dbReference>
<feature type="domain" description="RING-type" evidence="5">
    <location>
        <begin position="170"/>
        <end position="274"/>
    </location>
</feature>
<evidence type="ECO:0000313" key="6">
    <source>
        <dbReference type="EMBL" id="ORZ11463.1"/>
    </source>
</evidence>
<reference evidence="6 7" key="1">
    <citation type="submission" date="2016-07" db="EMBL/GenBank/DDBJ databases">
        <title>Pervasive Adenine N6-methylation of Active Genes in Fungi.</title>
        <authorList>
            <consortium name="DOE Joint Genome Institute"/>
            <person name="Mondo S.J."/>
            <person name="Dannebaum R.O."/>
            <person name="Kuo R.C."/>
            <person name="Labutti K."/>
            <person name="Haridas S."/>
            <person name="Kuo A."/>
            <person name="Salamov A."/>
            <person name="Ahrendt S.R."/>
            <person name="Lipzen A."/>
            <person name="Sullivan W."/>
            <person name="Andreopoulos W.B."/>
            <person name="Clum A."/>
            <person name="Lindquist E."/>
            <person name="Daum C."/>
            <person name="Ramamoorthy G.K."/>
            <person name="Gryganskyi A."/>
            <person name="Culley D."/>
            <person name="Magnuson J.K."/>
            <person name="James T.Y."/>
            <person name="O'Malley M.A."/>
            <person name="Stajich J.E."/>
            <person name="Spatafora J.W."/>
            <person name="Visel A."/>
            <person name="Grigoriev I.V."/>
        </authorList>
    </citation>
    <scope>NUCLEOTIDE SEQUENCE [LARGE SCALE GENOMIC DNA]</scope>
    <source>
        <strain evidence="6 7">NRRL 1336</strain>
    </source>
</reference>
<sequence>MPLTLKRRFFKRKKQLSLFSSNEKDDTRALMPSSAQPLEDEQRVSHSIMVMCSPFHYKTKQYRHLRSLLIAYIEYIKSLLALVQHHAPPPSRQSNDCPENDDQVAHLCSMMHDQLGRIKHAFRKVSACRHDIELFCQDQYDLLEQNNWSRMEQTLTLLCATLPLENDYLCPICLSILTRPNVLNGCHHRFCQKCLEDFFIYGGAPTIKQANPSSIPLSSSSSSSSNIMTTTMTTMTTMTTTTTNTTATTTTSTNITRPDDDIVTGGVCFQCPVCRAPVTKEQIQVDQALSNFLALYFPPKKPWWKPMSRMLKHTLDTLYVAWRTTSSSYCCTSATLFPFDDAYVQGQIYMPAWY</sequence>
<accession>A0A1X2I850</accession>
<keyword evidence="1" id="KW-0479">Metal-binding</keyword>
<evidence type="ECO:0000313" key="7">
    <source>
        <dbReference type="Proteomes" id="UP000193560"/>
    </source>
</evidence>
<dbReference type="Pfam" id="PF13445">
    <property type="entry name" value="zf-RING_UBOX"/>
    <property type="match status" value="1"/>
</dbReference>
<dbReference type="Proteomes" id="UP000193560">
    <property type="component" value="Unassembled WGS sequence"/>
</dbReference>
<evidence type="ECO:0000256" key="2">
    <source>
        <dbReference type="ARBA" id="ARBA00022771"/>
    </source>
</evidence>
<evidence type="ECO:0000256" key="1">
    <source>
        <dbReference type="ARBA" id="ARBA00022723"/>
    </source>
</evidence>
<keyword evidence="7" id="KW-1185">Reference proteome</keyword>
<proteinExistence type="predicted"/>